<evidence type="ECO:0000313" key="4">
    <source>
        <dbReference type="Proteomes" id="UP000004995"/>
    </source>
</evidence>
<dbReference type="Gene3D" id="1.20.1280.50">
    <property type="match status" value="1"/>
</dbReference>
<dbReference type="Gramene" id="KQL08464">
    <property type="protein sequence ID" value="KQL08464"/>
    <property type="gene ID" value="SETIT_003254mg"/>
</dbReference>
<reference evidence="3" key="3">
    <citation type="submission" date="2018-08" db="UniProtKB">
        <authorList>
            <consortium name="EnsemblPlants"/>
        </authorList>
    </citation>
    <scope>IDENTIFICATION</scope>
    <source>
        <strain evidence="3">Yugu1</strain>
    </source>
</reference>
<dbReference type="PANTHER" id="PTHR35828">
    <property type="entry name" value="OS08G0203800 PROTEIN-RELATED"/>
    <property type="match status" value="1"/>
</dbReference>
<dbReference type="AlphaFoldDB" id="K3XMY1"/>
<dbReference type="Proteomes" id="UP000004995">
    <property type="component" value="Unassembled WGS sequence"/>
</dbReference>
<name>K3XMY1_SETIT</name>
<dbReference type="InterPro" id="IPR036047">
    <property type="entry name" value="F-box-like_dom_sf"/>
</dbReference>
<feature type="domain" description="F-box" evidence="1">
    <location>
        <begin position="10"/>
        <end position="57"/>
    </location>
</feature>
<organism evidence="2">
    <name type="scientific">Setaria italica</name>
    <name type="common">Foxtail millet</name>
    <name type="synonym">Panicum italicum</name>
    <dbReference type="NCBI Taxonomy" id="4555"/>
    <lineage>
        <taxon>Eukaryota</taxon>
        <taxon>Viridiplantae</taxon>
        <taxon>Streptophyta</taxon>
        <taxon>Embryophyta</taxon>
        <taxon>Tracheophyta</taxon>
        <taxon>Spermatophyta</taxon>
        <taxon>Magnoliopsida</taxon>
        <taxon>Liliopsida</taxon>
        <taxon>Poales</taxon>
        <taxon>Poaceae</taxon>
        <taxon>PACMAD clade</taxon>
        <taxon>Panicoideae</taxon>
        <taxon>Panicodae</taxon>
        <taxon>Paniceae</taxon>
        <taxon>Cenchrinae</taxon>
        <taxon>Setaria</taxon>
    </lineage>
</organism>
<gene>
    <name evidence="2" type="ORF">SETIT_5G439900v2</name>
</gene>
<dbReference type="HOGENOM" id="CLU_1780670_0_0_1"/>
<sequence length="146" mass="16616">MAEAATGRLTDGAAALPEDVLFEIFSRVENVSDLLRCAMTCKPWRQLFTDRAFLRRLWPDQQGQGLRSHLLGFFFQQKGFVRRMKMMKARARQHSLRLRARLPAGTGVTARPQGARPHRLRRLPAGVLRVTTWSSIETGNKFTHAS</sequence>
<dbReference type="Pfam" id="PF12937">
    <property type="entry name" value="F-box-like"/>
    <property type="match status" value="1"/>
</dbReference>
<evidence type="ECO:0000313" key="3">
    <source>
        <dbReference type="EnsemblPlants" id="KQL08464"/>
    </source>
</evidence>
<protein>
    <recommendedName>
        <fullName evidence="1">F-box domain-containing protein</fullName>
    </recommendedName>
</protein>
<reference evidence="2" key="2">
    <citation type="submission" date="2015-07" db="EMBL/GenBank/DDBJ databases">
        <authorList>
            <person name="Noorani M."/>
        </authorList>
    </citation>
    <scope>NUCLEOTIDE SEQUENCE</scope>
    <source>
        <strain evidence="2">Yugu1</strain>
    </source>
</reference>
<evidence type="ECO:0000259" key="1">
    <source>
        <dbReference type="PROSITE" id="PS50181"/>
    </source>
</evidence>
<evidence type="ECO:0000313" key="2">
    <source>
        <dbReference type="EMBL" id="RCV28906.1"/>
    </source>
</evidence>
<keyword evidence="4" id="KW-1185">Reference proteome</keyword>
<dbReference type="PANTHER" id="PTHR35828:SF13">
    <property type="entry name" value="OS01G0152100 PROTEIN"/>
    <property type="match status" value="1"/>
</dbReference>
<dbReference type="OrthoDB" id="582186at2759"/>
<dbReference type="EnsemblPlants" id="KQL08464">
    <property type="protein sequence ID" value="KQL08464"/>
    <property type="gene ID" value="SETIT_003254mg"/>
</dbReference>
<reference evidence="2 4" key="1">
    <citation type="journal article" date="2012" name="Nat. Biotechnol.">
        <title>Reference genome sequence of the model plant Setaria.</title>
        <authorList>
            <person name="Bennetzen J.L."/>
            <person name="Schmutz J."/>
            <person name="Wang H."/>
            <person name="Percifield R."/>
            <person name="Hawkins J."/>
            <person name="Pontaroli A.C."/>
            <person name="Estep M."/>
            <person name="Feng L."/>
            <person name="Vaughn J.N."/>
            <person name="Grimwood J."/>
            <person name="Jenkins J."/>
            <person name="Barry K."/>
            <person name="Lindquist E."/>
            <person name="Hellsten U."/>
            <person name="Deshpande S."/>
            <person name="Wang X."/>
            <person name="Wu X."/>
            <person name="Mitros T."/>
            <person name="Triplett J."/>
            <person name="Yang X."/>
            <person name="Ye C.Y."/>
            <person name="Mauro-Herrera M."/>
            <person name="Wang L."/>
            <person name="Li P."/>
            <person name="Sharma M."/>
            <person name="Sharma R."/>
            <person name="Ronald P.C."/>
            <person name="Panaud O."/>
            <person name="Kellogg E.A."/>
            <person name="Brutnell T.P."/>
            <person name="Doust A.N."/>
            <person name="Tuskan G.A."/>
            <person name="Rokhsar D."/>
            <person name="Devos K.M."/>
        </authorList>
    </citation>
    <scope>NUCLEOTIDE SEQUENCE [LARGE SCALE GENOMIC DNA]</scope>
    <source>
        <strain evidence="4">cv. Yugu1</strain>
        <strain evidence="2">Yugu1</strain>
    </source>
</reference>
<dbReference type="CDD" id="cd09917">
    <property type="entry name" value="F-box_SF"/>
    <property type="match status" value="1"/>
</dbReference>
<dbReference type="SMART" id="SM00256">
    <property type="entry name" value="FBOX"/>
    <property type="match status" value="1"/>
</dbReference>
<dbReference type="STRING" id="4555.K3XMY1"/>
<dbReference type="EMBL" id="AGNK02003444">
    <property type="status" value="NOT_ANNOTATED_CDS"/>
    <property type="molecule type" value="Genomic_DNA"/>
</dbReference>
<proteinExistence type="predicted"/>
<dbReference type="PROSITE" id="PS50181">
    <property type="entry name" value="FBOX"/>
    <property type="match status" value="1"/>
</dbReference>
<dbReference type="EMBL" id="CM003532">
    <property type="protein sequence ID" value="RCV28906.1"/>
    <property type="molecule type" value="Genomic_DNA"/>
</dbReference>
<accession>K3XMY1</accession>
<dbReference type="SUPFAM" id="SSF81383">
    <property type="entry name" value="F-box domain"/>
    <property type="match status" value="1"/>
</dbReference>
<dbReference type="InterPro" id="IPR001810">
    <property type="entry name" value="F-box_dom"/>
</dbReference>